<keyword evidence="6" id="KW-1185">Reference proteome</keyword>
<accession>A0ABW5CC60</accession>
<dbReference type="Pfam" id="PF07228">
    <property type="entry name" value="SpoIIE"/>
    <property type="match status" value="1"/>
</dbReference>
<dbReference type="InterPro" id="IPR052016">
    <property type="entry name" value="Bact_Sigma-Reg"/>
</dbReference>
<dbReference type="InterPro" id="IPR001932">
    <property type="entry name" value="PPM-type_phosphatase-like_dom"/>
</dbReference>
<dbReference type="EMBL" id="JBHUIY010000012">
    <property type="protein sequence ID" value="MFD2233695.1"/>
    <property type="molecule type" value="Genomic_DNA"/>
</dbReference>
<keyword evidence="3" id="KW-1133">Transmembrane helix</keyword>
<dbReference type="Proteomes" id="UP001597296">
    <property type="component" value="Unassembled WGS sequence"/>
</dbReference>
<evidence type="ECO:0000313" key="6">
    <source>
        <dbReference type="Proteomes" id="UP001597296"/>
    </source>
</evidence>
<feature type="coiled-coil region" evidence="2">
    <location>
        <begin position="251"/>
        <end position="293"/>
    </location>
</feature>
<keyword evidence="3" id="KW-0472">Membrane</keyword>
<dbReference type="SMART" id="SM00331">
    <property type="entry name" value="PP2C_SIG"/>
    <property type="match status" value="1"/>
</dbReference>
<dbReference type="PANTHER" id="PTHR43156">
    <property type="entry name" value="STAGE II SPORULATION PROTEIN E-RELATED"/>
    <property type="match status" value="1"/>
</dbReference>
<dbReference type="InterPro" id="IPR036457">
    <property type="entry name" value="PPM-type-like_dom_sf"/>
</dbReference>
<protein>
    <submittedName>
        <fullName evidence="5">SpoIIE family protein phosphatase</fullName>
    </submittedName>
</protein>
<evidence type="ECO:0000256" key="3">
    <source>
        <dbReference type="SAM" id="Phobius"/>
    </source>
</evidence>
<comment type="caution">
    <text evidence="5">The sequence shown here is derived from an EMBL/GenBank/DDBJ whole genome shotgun (WGS) entry which is preliminary data.</text>
</comment>
<evidence type="ECO:0000256" key="2">
    <source>
        <dbReference type="SAM" id="Coils"/>
    </source>
</evidence>
<keyword evidence="1" id="KW-0378">Hydrolase</keyword>
<evidence type="ECO:0000259" key="4">
    <source>
        <dbReference type="SMART" id="SM00331"/>
    </source>
</evidence>
<keyword evidence="2" id="KW-0175">Coiled coil</keyword>
<name>A0ABW5CC60_9PROT</name>
<proteinExistence type="predicted"/>
<organism evidence="5 6">
    <name type="scientific">Phaeospirillum tilakii</name>
    <dbReference type="NCBI Taxonomy" id="741673"/>
    <lineage>
        <taxon>Bacteria</taxon>
        <taxon>Pseudomonadati</taxon>
        <taxon>Pseudomonadota</taxon>
        <taxon>Alphaproteobacteria</taxon>
        <taxon>Rhodospirillales</taxon>
        <taxon>Rhodospirillaceae</taxon>
        <taxon>Phaeospirillum</taxon>
    </lineage>
</organism>
<evidence type="ECO:0000256" key="1">
    <source>
        <dbReference type="ARBA" id="ARBA00022801"/>
    </source>
</evidence>
<sequence>MTTDPFPPLPSRGPVAPWRGLSFKQAVATLVIALGLGAIGGAWDLVSDYHRLRAEVADGTAANLALVRGLAAEAAYLLNADLAREVVAGLAHDPLAAEIRLTDNFGGVLAEVTRPADKAALPELANRLFGDLSPAPLGLHAAGPAGAEVGRLDLRLDPGRLFNRYLDHVVANTVAGIANTVVLCLLVVTVFYILITKPLLRIIAALSRVDPARPGATPIPLPPRHRDDELGRLVTTANDLLAASQRDLDGRDAAEAELAALARDLERRVAERTAELEREKQGVELANTQLEKANRFISDGIRYASRIQTALLPDSAALEGLVEEIVIGWRPFDIVGGDYYWIGRFGDKAVIAVMDCTGHGVPGAFMTAVVSSILARILHHHGHDDPATILGLLDVLVRTALRQDRGDGPADDGLDAAICVLDPDRRRLSFAGANLPLTLWENGEIRSVRGDRRSLGYRESRPLPSFTTHEIDLQPDSVFYLYTDGVTDQIGGPHRLLFGRHRLQQALARCATLPLERQKDELLATLDQWRGDQPRRDDMTFVAFRPRRDDFPAEA</sequence>
<feature type="transmembrane region" description="Helical" evidence="3">
    <location>
        <begin position="169"/>
        <end position="195"/>
    </location>
</feature>
<dbReference type="Gene3D" id="3.60.40.10">
    <property type="entry name" value="PPM-type phosphatase domain"/>
    <property type="match status" value="1"/>
</dbReference>
<dbReference type="PANTHER" id="PTHR43156:SF9">
    <property type="entry name" value="HAMP DOMAIN-CONTAINING PROTEIN"/>
    <property type="match status" value="1"/>
</dbReference>
<dbReference type="SUPFAM" id="SSF81606">
    <property type="entry name" value="PP2C-like"/>
    <property type="match status" value="1"/>
</dbReference>
<keyword evidence="3" id="KW-0812">Transmembrane</keyword>
<feature type="domain" description="PPM-type phosphatase" evidence="4">
    <location>
        <begin position="322"/>
        <end position="546"/>
    </location>
</feature>
<feature type="transmembrane region" description="Helical" evidence="3">
    <location>
        <begin position="26"/>
        <end position="46"/>
    </location>
</feature>
<gene>
    <name evidence="5" type="ORF">ACFSNB_07755</name>
</gene>
<evidence type="ECO:0000313" key="5">
    <source>
        <dbReference type="EMBL" id="MFD2233695.1"/>
    </source>
</evidence>
<dbReference type="RefSeq" id="WP_377315554.1">
    <property type="nucleotide sequence ID" value="NZ_JBHUIY010000012.1"/>
</dbReference>
<reference evidence="6" key="1">
    <citation type="journal article" date="2019" name="Int. J. Syst. Evol. Microbiol.">
        <title>The Global Catalogue of Microorganisms (GCM) 10K type strain sequencing project: providing services to taxonomists for standard genome sequencing and annotation.</title>
        <authorList>
            <consortium name="The Broad Institute Genomics Platform"/>
            <consortium name="The Broad Institute Genome Sequencing Center for Infectious Disease"/>
            <person name="Wu L."/>
            <person name="Ma J."/>
        </authorList>
    </citation>
    <scope>NUCLEOTIDE SEQUENCE [LARGE SCALE GENOMIC DNA]</scope>
    <source>
        <strain evidence="6">KCTC 15012</strain>
    </source>
</reference>